<dbReference type="AlphaFoldDB" id="C6HTP4"/>
<keyword evidence="6 7" id="KW-0472">Membrane</keyword>
<feature type="transmembrane region" description="Helical" evidence="7">
    <location>
        <begin position="56"/>
        <end position="76"/>
    </location>
</feature>
<dbReference type="GO" id="GO:0016780">
    <property type="term" value="F:phosphotransferase activity, for other substituted phosphate groups"/>
    <property type="evidence" value="ECO:0007669"/>
    <property type="project" value="TreeGrafter"/>
</dbReference>
<dbReference type="InterPro" id="IPR017472">
    <property type="entry name" value="Undecaprenyl-P_galact_Ptfrase"/>
</dbReference>
<dbReference type="Pfam" id="PF02397">
    <property type="entry name" value="Bac_transf"/>
    <property type="match status" value="1"/>
</dbReference>
<feature type="transmembrane region" description="Helical" evidence="7">
    <location>
        <begin position="12"/>
        <end position="36"/>
    </location>
</feature>
<dbReference type="NCBIfam" id="TIGR03022">
    <property type="entry name" value="WbaP_sugtrans"/>
    <property type="match status" value="1"/>
</dbReference>
<dbReference type="NCBIfam" id="TIGR03025">
    <property type="entry name" value="EPS_sugtrans"/>
    <property type="match status" value="1"/>
</dbReference>
<comment type="subcellular location">
    <subcellularLocation>
        <location evidence="1">Membrane</location>
        <topology evidence="1">Multi-pass membrane protein</topology>
    </subcellularLocation>
</comment>
<evidence type="ECO:0000256" key="3">
    <source>
        <dbReference type="ARBA" id="ARBA00022679"/>
    </source>
</evidence>
<protein>
    <submittedName>
        <fullName evidence="9">Undecaprenyl-phosphate galactosephosphotransferase</fullName>
    </submittedName>
</protein>
<sequence>MSFEPKGMVKHALYSLLVIVGDLSAFYLALWISYILRVDLLSRWIPVPFTRSFESLALRVWMPLMMVVVFAYEGLYAKRVPFWEETRAVVKALFLSFLAIFSIVSLGKFSSEVSRAVIVNTGIVCLVLLPLVRMKWKALLHTMDLGTKRTVLIGDSPIGRLAHQGFFRDHYMGIRLVGFVTVPERFQIQSLDGGSESEEQMGQTPSLDMLPPLPCLGTLDSLSDLVVREGIRGAVVAAPALRRSDLARLVEKVQRSVFSVYMVPNISHVSLLNSELLYLFYEEMFLVGVHNNLKSRINRWFKESFDISLAILLCVPLLPVLITITLLLKFSSTGPVFFAQRRVGQNGKIFSIYKFRTMHYGAEELLADLLANNPSLEEEYRKNRKLRNDPRVTAFGRFLRRTSLDELPQLFNVLRGEMSLVGPRPAMEVEIKKYYQELESEYGLVKPGITGLWQVSGRSNNDFSMRVRLDLWYIKNWSLWLDLVILVRTVGVVLGRKGAL</sequence>
<keyword evidence="3 9" id="KW-0808">Transferase</keyword>
<dbReference type="InterPro" id="IPR003362">
    <property type="entry name" value="Bact_transf"/>
</dbReference>
<dbReference type="EMBL" id="GG693851">
    <property type="protein sequence ID" value="EES54009.1"/>
    <property type="molecule type" value="Genomic_DNA"/>
</dbReference>
<keyword evidence="10" id="KW-1185">Reference proteome</keyword>
<gene>
    <name evidence="9" type="ORF">UBAL3_24060027</name>
</gene>
<evidence type="ECO:0000256" key="5">
    <source>
        <dbReference type="ARBA" id="ARBA00022989"/>
    </source>
</evidence>
<evidence type="ECO:0000259" key="8">
    <source>
        <dbReference type="Pfam" id="PF02397"/>
    </source>
</evidence>
<accession>C6HTP4</accession>
<evidence type="ECO:0000256" key="6">
    <source>
        <dbReference type="ARBA" id="ARBA00023136"/>
    </source>
</evidence>
<evidence type="ECO:0000256" key="4">
    <source>
        <dbReference type="ARBA" id="ARBA00022692"/>
    </source>
</evidence>
<evidence type="ECO:0000256" key="7">
    <source>
        <dbReference type="SAM" id="Phobius"/>
    </source>
</evidence>
<keyword evidence="5 7" id="KW-1133">Transmembrane helix</keyword>
<dbReference type="GO" id="GO:0000271">
    <property type="term" value="P:polysaccharide biosynthetic process"/>
    <property type="evidence" value="ECO:0007669"/>
    <property type="project" value="InterPro"/>
</dbReference>
<dbReference type="InterPro" id="IPR017475">
    <property type="entry name" value="EPS_sugar_tfrase"/>
</dbReference>
<keyword evidence="4 7" id="KW-0812">Transmembrane</keyword>
<evidence type="ECO:0000256" key="1">
    <source>
        <dbReference type="ARBA" id="ARBA00004141"/>
    </source>
</evidence>
<dbReference type="PANTHER" id="PTHR30576">
    <property type="entry name" value="COLANIC BIOSYNTHESIS UDP-GLUCOSE LIPID CARRIER TRANSFERASE"/>
    <property type="match status" value="1"/>
</dbReference>
<dbReference type="Proteomes" id="UP000009374">
    <property type="component" value="Unassembled WGS sequence"/>
</dbReference>
<proteinExistence type="inferred from homology"/>
<evidence type="ECO:0000313" key="10">
    <source>
        <dbReference type="Proteomes" id="UP000009374"/>
    </source>
</evidence>
<reference evidence="9 10" key="1">
    <citation type="journal article" date="2009" name="Appl. Environ. Microbiol.">
        <title>Community genomic and proteomic analyses of chemoautotrophic iron-oxidizing "Leptospirillum rubarum" (Group II) and "Leptospirillum ferrodiazotrophum" (Group III) bacteria in acid mine drainage biofilms.</title>
        <authorList>
            <person name="Goltsman D.S."/>
            <person name="Denef V.J."/>
            <person name="Singer S.W."/>
            <person name="VerBerkmoes N.C."/>
            <person name="Lefsrud M."/>
            <person name="Mueller R.S."/>
            <person name="Dick G.J."/>
            <person name="Sun C.L."/>
            <person name="Wheeler K.E."/>
            <person name="Zemla A."/>
            <person name="Baker B.J."/>
            <person name="Hauser L."/>
            <person name="Land M."/>
            <person name="Shah M.B."/>
            <person name="Thelen M.P."/>
            <person name="Hettich R.L."/>
            <person name="Banfield J.F."/>
        </authorList>
    </citation>
    <scope>NUCLEOTIDE SEQUENCE [LARGE SCALE GENOMIC DNA]</scope>
</reference>
<feature type="transmembrane region" description="Helical" evidence="7">
    <location>
        <begin position="88"/>
        <end position="107"/>
    </location>
</feature>
<evidence type="ECO:0000256" key="2">
    <source>
        <dbReference type="ARBA" id="ARBA00006464"/>
    </source>
</evidence>
<feature type="transmembrane region" description="Helical" evidence="7">
    <location>
        <begin position="113"/>
        <end position="132"/>
    </location>
</feature>
<comment type="similarity">
    <text evidence="2">Belongs to the bacterial sugar transferase family.</text>
</comment>
<name>C6HTP4_9BACT</name>
<dbReference type="Gene3D" id="3.40.50.720">
    <property type="entry name" value="NAD(P)-binding Rossmann-like Domain"/>
    <property type="match status" value="1"/>
</dbReference>
<organism evidence="9 10">
    <name type="scientific">Leptospirillum ferrodiazotrophum</name>
    <dbReference type="NCBI Taxonomy" id="412449"/>
    <lineage>
        <taxon>Bacteria</taxon>
        <taxon>Pseudomonadati</taxon>
        <taxon>Nitrospirota</taxon>
        <taxon>Nitrospiria</taxon>
        <taxon>Nitrospirales</taxon>
        <taxon>Nitrospiraceae</taxon>
        <taxon>Leptospirillum</taxon>
    </lineage>
</organism>
<evidence type="ECO:0000313" key="9">
    <source>
        <dbReference type="EMBL" id="EES54009.1"/>
    </source>
</evidence>
<dbReference type="PANTHER" id="PTHR30576:SF10">
    <property type="entry name" value="SLL5057 PROTEIN"/>
    <property type="match status" value="1"/>
</dbReference>
<feature type="domain" description="Bacterial sugar transferase" evidence="8">
    <location>
        <begin position="302"/>
        <end position="494"/>
    </location>
</feature>
<dbReference type="GO" id="GO:0005886">
    <property type="term" value="C:plasma membrane"/>
    <property type="evidence" value="ECO:0007669"/>
    <property type="project" value="InterPro"/>
</dbReference>
<feature type="transmembrane region" description="Helical" evidence="7">
    <location>
        <begin position="305"/>
        <end position="328"/>
    </location>
</feature>